<reference evidence="1" key="1">
    <citation type="journal article" date="2021" name="New Phytol.">
        <title>Evolutionary innovations through gain and loss of genes in the ectomycorrhizal Boletales.</title>
        <authorList>
            <person name="Wu G."/>
            <person name="Miyauchi S."/>
            <person name="Morin E."/>
            <person name="Kuo A."/>
            <person name="Drula E."/>
            <person name="Varga T."/>
            <person name="Kohler A."/>
            <person name="Feng B."/>
            <person name="Cao Y."/>
            <person name="Lipzen A."/>
            <person name="Daum C."/>
            <person name="Hundley H."/>
            <person name="Pangilinan J."/>
            <person name="Johnson J."/>
            <person name="Barry K."/>
            <person name="LaButti K."/>
            <person name="Ng V."/>
            <person name="Ahrendt S."/>
            <person name="Min B."/>
            <person name="Choi I.G."/>
            <person name="Park H."/>
            <person name="Plett J.M."/>
            <person name="Magnuson J."/>
            <person name="Spatafora J.W."/>
            <person name="Nagy L.G."/>
            <person name="Henrissat B."/>
            <person name="Grigoriev I.V."/>
            <person name="Yang Z.L."/>
            <person name="Xu J."/>
            <person name="Martin F.M."/>
        </authorList>
    </citation>
    <scope>NUCLEOTIDE SEQUENCE</scope>
    <source>
        <strain evidence="1">ATCC 28755</strain>
    </source>
</reference>
<keyword evidence="2" id="KW-1185">Reference proteome</keyword>
<name>A0ACB8AGJ2_9AGAM</name>
<organism evidence="1 2">
    <name type="scientific">Hygrophoropsis aurantiaca</name>
    <dbReference type="NCBI Taxonomy" id="72124"/>
    <lineage>
        <taxon>Eukaryota</taxon>
        <taxon>Fungi</taxon>
        <taxon>Dikarya</taxon>
        <taxon>Basidiomycota</taxon>
        <taxon>Agaricomycotina</taxon>
        <taxon>Agaricomycetes</taxon>
        <taxon>Agaricomycetidae</taxon>
        <taxon>Boletales</taxon>
        <taxon>Coniophorineae</taxon>
        <taxon>Hygrophoropsidaceae</taxon>
        <taxon>Hygrophoropsis</taxon>
    </lineage>
</organism>
<evidence type="ECO:0000313" key="1">
    <source>
        <dbReference type="EMBL" id="KAH7911657.1"/>
    </source>
</evidence>
<comment type="caution">
    <text evidence="1">The sequence shown here is derived from an EMBL/GenBank/DDBJ whole genome shotgun (WGS) entry which is preliminary data.</text>
</comment>
<accession>A0ACB8AGJ2</accession>
<gene>
    <name evidence="1" type="ORF">BJ138DRAFT_1113038</name>
</gene>
<evidence type="ECO:0000313" key="2">
    <source>
        <dbReference type="Proteomes" id="UP000790377"/>
    </source>
</evidence>
<dbReference type="EMBL" id="MU267671">
    <property type="protein sequence ID" value="KAH7911657.1"/>
    <property type="molecule type" value="Genomic_DNA"/>
</dbReference>
<protein>
    <submittedName>
        <fullName evidence="1">Uncharacterized protein</fullName>
    </submittedName>
</protein>
<sequence>MVLLAAARMVPNIEWPVEVDVSEIYTQLGNVFKGCFVSMADGIGLTLAPFAQNRAVVFGRALLHLFCSRLYLWSIVGGVPLCDQVYNLSLLDCFACLATFGKDHSAPFLGAMAYTLLAGDGYLLSEGVPFPTGISESDHVWALHLLPHLLAHPYHPIKVKRLAVREIIRWLAPTSPVQQILIDCSLSVAIMLGMPVDQKDLVTFDISSMADMFLRKYLRQSGSVSEVTSGDSKCRQEFLLLTLAAVLERHRIYLTTGKCDSKTCLCDKIDYVMLSYTSYMSRGLEASEPDIRTEMLQRARAALRLGAILSAVPRHDHQRRDRWNPTYLGHPVRFIIDEP</sequence>
<dbReference type="Proteomes" id="UP000790377">
    <property type="component" value="Unassembled WGS sequence"/>
</dbReference>
<proteinExistence type="predicted"/>